<dbReference type="Proteomes" id="UP000596742">
    <property type="component" value="Unassembled WGS sequence"/>
</dbReference>
<keyword evidence="3" id="KW-0732">Signal</keyword>
<protein>
    <submittedName>
        <fullName evidence="4">Uncharacterized protein</fullName>
    </submittedName>
</protein>
<feature type="region of interest" description="Disordered" evidence="1">
    <location>
        <begin position="105"/>
        <end position="134"/>
    </location>
</feature>
<keyword evidence="2" id="KW-0472">Membrane</keyword>
<accession>A0A8B6H6E4</accession>
<organism evidence="4 5">
    <name type="scientific">Mytilus galloprovincialis</name>
    <name type="common">Mediterranean mussel</name>
    <dbReference type="NCBI Taxonomy" id="29158"/>
    <lineage>
        <taxon>Eukaryota</taxon>
        <taxon>Metazoa</taxon>
        <taxon>Spiralia</taxon>
        <taxon>Lophotrochozoa</taxon>
        <taxon>Mollusca</taxon>
        <taxon>Bivalvia</taxon>
        <taxon>Autobranchia</taxon>
        <taxon>Pteriomorphia</taxon>
        <taxon>Mytilida</taxon>
        <taxon>Mytiloidea</taxon>
        <taxon>Mytilidae</taxon>
        <taxon>Mytilinae</taxon>
        <taxon>Mytilus</taxon>
    </lineage>
</organism>
<gene>
    <name evidence="4" type="ORF">MGAL_10B042178</name>
</gene>
<comment type="caution">
    <text evidence="4">The sequence shown here is derived from an EMBL/GenBank/DDBJ whole genome shotgun (WGS) entry which is preliminary data.</text>
</comment>
<proteinExistence type="predicted"/>
<keyword evidence="5" id="KW-1185">Reference proteome</keyword>
<dbReference type="EMBL" id="UYJE01009547">
    <property type="protein sequence ID" value="VDI74368.1"/>
    <property type="molecule type" value="Genomic_DNA"/>
</dbReference>
<evidence type="ECO:0000256" key="1">
    <source>
        <dbReference type="SAM" id="MobiDB-lite"/>
    </source>
</evidence>
<keyword evidence="2" id="KW-0812">Transmembrane</keyword>
<feature type="signal peptide" evidence="3">
    <location>
        <begin position="1"/>
        <end position="15"/>
    </location>
</feature>
<sequence>MIKGILLSLITEVYAGSCYYEHINVFTPNPFEFYTNTTTHYEYCLAGCCGAYKRGGINQCCDSTGVTIGILIALMLFVGLVVTAGFVYRQKRRRLLLVNDVSSERDRLVRPGSPSNLSSDGPKQYQSHEITQET</sequence>
<evidence type="ECO:0000256" key="2">
    <source>
        <dbReference type="SAM" id="Phobius"/>
    </source>
</evidence>
<feature type="chain" id="PRO_5032342159" evidence="3">
    <location>
        <begin position="16"/>
        <end position="134"/>
    </location>
</feature>
<reference evidence="4" key="1">
    <citation type="submission" date="2018-11" db="EMBL/GenBank/DDBJ databases">
        <authorList>
            <person name="Alioto T."/>
            <person name="Alioto T."/>
        </authorList>
    </citation>
    <scope>NUCLEOTIDE SEQUENCE</scope>
</reference>
<name>A0A8B6H6E4_MYTGA</name>
<dbReference type="AlphaFoldDB" id="A0A8B6H6E4"/>
<keyword evidence="2" id="KW-1133">Transmembrane helix</keyword>
<feature type="transmembrane region" description="Helical" evidence="2">
    <location>
        <begin position="68"/>
        <end position="88"/>
    </location>
</feature>
<feature type="compositionally biased region" description="Polar residues" evidence="1">
    <location>
        <begin position="113"/>
        <end position="134"/>
    </location>
</feature>
<evidence type="ECO:0000256" key="3">
    <source>
        <dbReference type="SAM" id="SignalP"/>
    </source>
</evidence>
<evidence type="ECO:0000313" key="5">
    <source>
        <dbReference type="Proteomes" id="UP000596742"/>
    </source>
</evidence>
<dbReference type="OrthoDB" id="10396714at2759"/>
<evidence type="ECO:0000313" key="4">
    <source>
        <dbReference type="EMBL" id="VDI74368.1"/>
    </source>
</evidence>